<evidence type="ECO:0000256" key="5">
    <source>
        <dbReference type="ARBA" id="ARBA00022827"/>
    </source>
</evidence>
<evidence type="ECO:0000256" key="1">
    <source>
        <dbReference type="ARBA" id="ARBA00001974"/>
    </source>
</evidence>
<dbReference type="GO" id="GO:0016709">
    <property type="term" value="F:oxidoreductase activity, acting on paired donors, with incorporation or reduction of molecular oxygen, NAD(P)H as one donor, and incorporation of one atom of oxygen"/>
    <property type="evidence" value="ECO:0007669"/>
    <property type="project" value="UniProtKB-ARBA"/>
</dbReference>
<evidence type="ECO:0000259" key="7">
    <source>
        <dbReference type="Pfam" id="PF01494"/>
    </source>
</evidence>
<dbReference type="InterPro" id="IPR002938">
    <property type="entry name" value="FAD-bd"/>
</dbReference>
<evidence type="ECO:0000313" key="9">
    <source>
        <dbReference type="Proteomes" id="UP000033651"/>
    </source>
</evidence>
<comment type="cofactor">
    <cofactor evidence="1">
        <name>FAD</name>
        <dbReference type="ChEBI" id="CHEBI:57692"/>
    </cofactor>
</comment>
<evidence type="ECO:0000256" key="6">
    <source>
        <dbReference type="ARBA" id="ARBA00024806"/>
    </source>
</evidence>
<gene>
    <name evidence="8" type="ORF">VI08_17880</name>
</gene>
<dbReference type="EMBL" id="JZRB01000048">
    <property type="protein sequence ID" value="KJV27439.1"/>
    <property type="molecule type" value="Genomic_DNA"/>
</dbReference>
<dbReference type="AlphaFoldDB" id="A0A0F3KBF7"/>
<evidence type="ECO:0000313" key="8">
    <source>
        <dbReference type="EMBL" id="KJV27439.1"/>
    </source>
</evidence>
<reference evidence="8 9" key="1">
    <citation type="submission" date="2015-03" db="EMBL/GenBank/DDBJ databases">
        <title>Draft genome sequence of Luteibacter yeojuensis strain SU11.</title>
        <authorList>
            <person name="Sulaiman J."/>
            <person name="Priya K."/>
            <person name="Chan K.-G."/>
        </authorList>
    </citation>
    <scope>NUCLEOTIDE SEQUENCE [LARGE SCALE GENOMIC DNA]</scope>
    <source>
        <strain evidence="8 9">SU11</strain>
    </source>
</reference>
<dbReference type="PANTHER" id="PTHR43004">
    <property type="entry name" value="TRK SYSTEM POTASSIUM UPTAKE PROTEIN"/>
    <property type="match status" value="1"/>
</dbReference>
<sequence length="506" mass="53607">MTSSRVDVLICGAGAAGLTLAIELARRGVAFRLIEKAPVPFVGSRGKGIQPRTLEIFEDMGVLDRMMATGSPYPVVRTHAADGSWSDAPVTEAATPSPAEPYVTPLMLPQFLTEGILRDRLVELGGRVDFGCELLGFEQGDEAITVRVAGPASEETVIVRYLVAADGGRSSIRRALGIGFPGKELGTRAIVADVTLHGLDREAWHRFSDGDMSRQLAVCPLAGTALFQIQAPVPLDSEPDLSVEGLQAFVRDRSGRADITVTAVAWASAYTMSARLADTYRVGDVFLIGDAAHVHPPTGGQGLNTSTQDAYNLGWKLAAVLRGARASLLDTYEEERRPIAAGMLGLSTRMLDALKQGSMRRAREVNQLDLGYAGSSLSLEAPARGDAVLRAGDRAPDAPLRGASGQRVRVFDLLRGPHWTLIGMDVDRTAVAPSAGVDVHVIGNGRELCDEHGHFAAAYGIDAGSWTLVRPDGYVAAIVDGSGTDSLNMYLASHLRPLAGSPGDHG</sequence>
<name>A0A0F3KBF7_9GAMM</name>
<dbReference type="Proteomes" id="UP000033651">
    <property type="component" value="Unassembled WGS sequence"/>
</dbReference>
<dbReference type="PANTHER" id="PTHR43004:SF19">
    <property type="entry name" value="BINDING MONOOXYGENASE, PUTATIVE (JCVI)-RELATED"/>
    <property type="match status" value="1"/>
</dbReference>
<comment type="caution">
    <text evidence="8">The sequence shown here is derived from an EMBL/GenBank/DDBJ whole genome shotgun (WGS) entry which is preliminary data.</text>
</comment>
<comment type="similarity">
    <text evidence="2">Belongs to the PheA/TfdB FAD monooxygenase family.</text>
</comment>
<organism evidence="8 9">
    <name type="scientific">Luteibacter yeojuensis</name>
    <dbReference type="NCBI Taxonomy" id="345309"/>
    <lineage>
        <taxon>Bacteria</taxon>
        <taxon>Pseudomonadati</taxon>
        <taxon>Pseudomonadota</taxon>
        <taxon>Gammaproteobacteria</taxon>
        <taxon>Lysobacterales</taxon>
        <taxon>Rhodanobacteraceae</taxon>
        <taxon>Luteibacter</taxon>
    </lineage>
</organism>
<protein>
    <recommendedName>
        <fullName evidence="3">Alkyl hydroperoxide reductase subunit F</fullName>
    </recommendedName>
</protein>
<dbReference type="NCBIfam" id="NF004832">
    <property type="entry name" value="PRK06184.1"/>
    <property type="match status" value="1"/>
</dbReference>
<dbReference type="OrthoDB" id="8672648at2"/>
<dbReference type="Pfam" id="PF01494">
    <property type="entry name" value="FAD_binding_3"/>
    <property type="match status" value="1"/>
</dbReference>
<dbReference type="Pfam" id="PF21274">
    <property type="entry name" value="Rng_hyd_C"/>
    <property type="match status" value="1"/>
</dbReference>
<dbReference type="SUPFAM" id="SSF52833">
    <property type="entry name" value="Thioredoxin-like"/>
    <property type="match status" value="1"/>
</dbReference>
<keyword evidence="5" id="KW-0274">FAD</keyword>
<evidence type="ECO:0000256" key="2">
    <source>
        <dbReference type="ARBA" id="ARBA00007801"/>
    </source>
</evidence>
<dbReference type="InterPro" id="IPR036249">
    <property type="entry name" value="Thioredoxin-like_sf"/>
</dbReference>
<dbReference type="PATRIC" id="fig|345309.4.peg.3365"/>
<keyword evidence="9" id="KW-1185">Reference proteome</keyword>
<evidence type="ECO:0000256" key="3">
    <source>
        <dbReference type="ARBA" id="ARBA00020059"/>
    </source>
</evidence>
<proteinExistence type="inferred from homology"/>
<dbReference type="SUPFAM" id="SSF51905">
    <property type="entry name" value="FAD/NAD(P)-binding domain"/>
    <property type="match status" value="1"/>
</dbReference>
<dbReference type="GO" id="GO:0071949">
    <property type="term" value="F:FAD binding"/>
    <property type="evidence" value="ECO:0007669"/>
    <property type="project" value="InterPro"/>
</dbReference>
<keyword evidence="4" id="KW-0285">Flavoprotein</keyword>
<comment type="function">
    <text evidence="6">Serves to protect the cell against DNA damage by alkyl hydroperoxides. It can use either NADH or NADPH as electron donor for direct reduction of redox dyes or of alkyl hydroperoxides when combined with the AhpC protein.</text>
</comment>
<feature type="domain" description="FAD-binding" evidence="7">
    <location>
        <begin position="5"/>
        <end position="344"/>
    </location>
</feature>
<dbReference type="Gene3D" id="3.50.50.60">
    <property type="entry name" value="FAD/NAD(P)-binding domain"/>
    <property type="match status" value="1"/>
</dbReference>
<accession>A0A0F3KBF7</accession>
<dbReference type="Gene3D" id="3.40.30.120">
    <property type="match status" value="1"/>
</dbReference>
<dbReference type="InterPro" id="IPR050641">
    <property type="entry name" value="RIFMO-like"/>
</dbReference>
<dbReference type="RefSeq" id="WP_045830996.1">
    <property type="nucleotide sequence ID" value="NZ_JZRB01000048.1"/>
</dbReference>
<evidence type="ECO:0000256" key="4">
    <source>
        <dbReference type="ARBA" id="ARBA00022630"/>
    </source>
</evidence>
<dbReference type="InterPro" id="IPR036188">
    <property type="entry name" value="FAD/NAD-bd_sf"/>
</dbReference>
<dbReference type="Gene3D" id="3.30.70.2450">
    <property type="match status" value="1"/>
</dbReference>
<dbReference type="PRINTS" id="PR00420">
    <property type="entry name" value="RNGMNOXGNASE"/>
</dbReference>